<protein>
    <recommendedName>
        <fullName evidence="3">C2 domain-containing protein</fullName>
    </recommendedName>
</protein>
<dbReference type="PROSITE" id="PS50004">
    <property type="entry name" value="C2"/>
    <property type="match status" value="1"/>
</dbReference>
<dbReference type="PANTHER" id="PTHR11200">
    <property type="entry name" value="INOSITOL 5-PHOSPHATASE"/>
    <property type="match status" value="1"/>
</dbReference>
<keyword evidence="2" id="KW-0472">Membrane</keyword>
<evidence type="ECO:0000313" key="5">
    <source>
        <dbReference type="Proteomes" id="UP000023152"/>
    </source>
</evidence>
<dbReference type="Proteomes" id="UP000023152">
    <property type="component" value="Unassembled WGS sequence"/>
</dbReference>
<dbReference type="EMBL" id="ASPP01013373">
    <property type="protein sequence ID" value="ETO19710.1"/>
    <property type="molecule type" value="Genomic_DNA"/>
</dbReference>
<organism evidence="4 5">
    <name type="scientific">Reticulomyxa filosa</name>
    <dbReference type="NCBI Taxonomy" id="46433"/>
    <lineage>
        <taxon>Eukaryota</taxon>
        <taxon>Sar</taxon>
        <taxon>Rhizaria</taxon>
        <taxon>Retaria</taxon>
        <taxon>Foraminifera</taxon>
        <taxon>Monothalamids</taxon>
        <taxon>Reticulomyxidae</taxon>
        <taxon>Reticulomyxa</taxon>
    </lineage>
</organism>
<feature type="transmembrane region" description="Helical" evidence="2">
    <location>
        <begin position="209"/>
        <end position="230"/>
    </location>
</feature>
<proteinExistence type="predicted"/>
<dbReference type="OrthoDB" id="7862313at2759"/>
<reference evidence="4 5" key="1">
    <citation type="journal article" date="2013" name="Curr. Biol.">
        <title>The Genome of the Foraminiferan Reticulomyxa filosa.</title>
        <authorList>
            <person name="Glockner G."/>
            <person name="Hulsmann N."/>
            <person name="Schleicher M."/>
            <person name="Noegel A.A."/>
            <person name="Eichinger L."/>
            <person name="Gallinger C."/>
            <person name="Pawlowski J."/>
            <person name="Sierra R."/>
            <person name="Euteneuer U."/>
            <person name="Pillet L."/>
            <person name="Moustafa A."/>
            <person name="Platzer M."/>
            <person name="Groth M."/>
            <person name="Szafranski K."/>
            <person name="Schliwa M."/>
        </authorList>
    </citation>
    <scope>NUCLEOTIDE SEQUENCE [LARGE SCALE GENOMIC DNA]</scope>
</reference>
<dbReference type="SUPFAM" id="SSF49562">
    <property type="entry name" value="C2 domain (Calcium/lipid-binding domain, CaLB)"/>
    <property type="match status" value="1"/>
</dbReference>
<dbReference type="Gene3D" id="2.60.40.150">
    <property type="entry name" value="C2 domain"/>
    <property type="match status" value="1"/>
</dbReference>
<keyword evidence="2" id="KW-1133">Transmembrane helix</keyword>
<gene>
    <name evidence="4" type="ORF">RFI_17521</name>
</gene>
<dbReference type="InterPro" id="IPR000300">
    <property type="entry name" value="IPPc"/>
</dbReference>
<name>X6N0A6_RETFI</name>
<dbReference type="InterPro" id="IPR046985">
    <property type="entry name" value="IP5"/>
</dbReference>
<feature type="region of interest" description="Disordered" evidence="1">
    <location>
        <begin position="350"/>
        <end position="369"/>
    </location>
</feature>
<comment type="caution">
    <text evidence="4">The sequence shown here is derived from an EMBL/GenBank/DDBJ whole genome shotgun (WGS) entry which is preliminary data.</text>
</comment>
<dbReference type="GO" id="GO:0004439">
    <property type="term" value="F:phosphatidylinositol-4,5-bisphosphate 5-phosphatase activity"/>
    <property type="evidence" value="ECO:0007669"/>
    <property type="project" value="TreeGrafter"/>
</dbReference>
<dbReference type="InterPro" id="IPR000008">
    <property type="entry name" value="C2_dom"/>
</dbReference>
<keyword evidence="5" id="KW-1185">Reference proteome</keyword>
<dbReference type="InterPro" id="IPR036691">
    <property type="entry name" value="Endo/exonu/phosph_ase_sf"/>
</dbReference>
<evidence type="ECO:0000259" key="3">
    <source>
        <dbReference type="PROSITE" id="PS50004"/>
    </source>
</evidence>
<keyword evidence="2" id="KW-0812">Transmembrane</keyword>
<dbReference type="Pfam" id="PF22669">
    <property type="entry name" value="Exo_endo_phos2"/>
    <property type="match status" value="1"/>
</dbReference>
<dbReference type="InterPro" id="IPR035892">
    <property type="entry name" value="C2_domain_sf"/>
</dbReference>
<feature type="domain" description="C2" evidence="3">
    <location>
        <begin position="193"/>
        <end position="325"/>
    </location>
</feature>
<dbReference type="AlphaFoldDB" id="X6N0A6"/>
<accession>X6N0A6</accession>
<feature type="compositionally biased region" description="Basic residues" evidence="1">
    <location>
        <begin position="358"/>
        <end position="369"/>
    </location>
</feature>
<sequence length="369" mass="42784">MPKRELLAQFHHLFWVGDLNYRINWQPDEDTKLAHKDNCDPEIFGAFQSHLNEKTLKNVLKDDQLVTSMIDLKAFVGFREPDLRFLPTFKVEKTPGLHYNVCYTYAHICTYVFYSKQFRCLLKFIQPSRLPAWCDRILYRSAAIVNPPKVLSYSALPNVPHSDHKPVESHMNIEIWNRPSGIDDSISQAVLHFQDCSAEGLLAADVSGFFLFWVLVFVCWNLLFLFFGSFSGTSDPYLHWPKQPLLEKPSNSRRKNKTLHPEWNDSRDFEPLLLLRNSIAFMTKALLFLEMRDHDHLSKDELIGQGYLPLAPALDNIGKWQYFEVELTFSGLYAGKFQGRYKIVINDESSKTDDNKAAKKIKKSKVKTT</sequence>
<evidence type="ECO:0000256" key="2">
    <source>
        <dbReference type="SAM" id="Phobius"/>
    </source>
</evidence>
<evidence type="ECO:0000313" key="4">
    <source>
        <dbReference type="EMBL" id="ETO19710.1"/>
    </source>
</evidence>
<evidence type="ECO:0000256" key="1">
    <source>
        <dbReference type="SAM" id="MobiDB-lite"/>
    </source>
</evidence>
<dbReference type="GO" id="GO:0046856">
    <property type="term" value="P:phosphatidylinositol dephosphorylation"/>
    <property type="evidence" value="ECO:0007669"/>
    <property type="project" value="InterPro"/>
</dbReference>
<dbReference type="SUPFAM" id="SSF56219">
    <property type="entry name" value="DNase I-like"/>
    <property type="match status" value="1"/>
</dbReference>
<dbReference type="Pfam" id="PF00168">
    <property type="entry name" value="C2"/>
    <property type="match status" value="1"/>
</dbReference>
<dbReference type="Gene3D" id="3.60.10.10">
    <property type="entry name" value="Endonuclease/exonuclease/phosphatase"/>
    <property type="match status" value="1"/>
</dbReference>